<evidence type="ECO:0000313" key="2">
    <source>
        <dbReference type="EMBL" id="MFC7267378.1"/>
    </source>
</evidence>
<dbReference type="RefSeq" id="WP_262872331.1">
    <property type="nucleotide sequence ID" value="NZ_BAABKW010000008.1"/>
</dbReference>
<organism evidence="2 3">
    <name type="scientific">Microbacterium fluvii</name>
    <dbReference type="NCBI Taxonomy" id="415215"/>
    <lineage>
        <taxon>Bacteria</taxon>
        <taxon>Bacillati</taxon>
        <taxon>Actinomycetota</taxon>
        <taxon>Actinomycetes</taxon>
        <taxon>Micrococcales</taxon>
        <taxon>Microbacteriaceae</taxon>
        <taxon>Microbacterium</taxon>
    </lineage>
</organism>
<evidence type="ECO:0000256" key="1">
    <source>
        <dbReference type="SAM" id="Phobius"/>
    </source>
</evidence>
<name>A0ABW2HC24_9MICO</name>
<accession>A0ABW2HC24</accession>
<protein>
    <recommendedName>
        <fullName evidence="4">ABC transporter permease</fullName>
    </recommendedName>
</protein>
<keyword evidence="1" id="KW-0812">Transmembrane</keyword>
<dbReference type="Proteomes" id="UP001596507">
    <property type="component" value="Unassembled WGS sequence"/>
</dbReference>
<feature type="transmembrane region" description="Helical" evidence="1">
    <location>
        <begin position="212"/>
        <end position="235"/>
    </location>
</feature>
<evidence type="ECO:0000313" key="3">
    <source>
        <dbReference type="Proteomes" id="UP001596507"/>
    </source>
</evidence>
<keyword evidence="1" id="KW-1133">Transmembrane helix</keyword>
<comment type="caution">
    <text evidence="2">The sequence shown here is derived from an EMBL/GenBank/DDBJ whole genome shotgun (WGS) entry which is preliminary data.</text>
</comment>
<dbReference type="EMBL" id="JBHTBE010000001">
    <property type="protein sequence ID" value="MFC7267378.1"/>
    <property type="molecule type" value="Genomic_DNA"/>
</dbReference>
<sequence length="398" mass="40028">MSTQPPVLDPEATVRTSWARVPLIAAALSLVVGVILLAFAWPAVTASAHDLPVGIVGTDEQVDQVTDAIDEKADGAIELIRYDDRDAAVTAIDERQAYGAIVLGAEQTDAPEVLKATAANSSVAQMLDGIAATLQTQIDAQILSAVEANIATAQEKAAESVKAAIQAAVQAALSGQTPEAPSTGDTAAIEIPTITVEVTDLAPFADADPRGAGLTAAMFPLVMGGMIGGIGLTLLVKGGGGRRAVGVVVYAAAAGIVLAGVLQGAFGALQGDWWLNAAAIAVSIGAISGTITGLAGLIGPAGVGVGAAFTMLVANPISAATLPVEFIAAPWGAIGQHLPPGAAATLIRNLSYFPDADVSGAWTLLIVWALVGLTLTAIDIPGRRLRAGVSRAEHPLTT</sequence>
<gene>
    <name evidence="2" type="ORF">ACFQRL_00245</name>
</gene>
<reference evidence="3" key="1">
    <citation type="journal article" date="2019" name="Int. J. Syst. Evol. Microbiol.">
        <title>The Global Catalogue of Microorganisms (GCM) 10K type strain sequencing project: providing services to taxonomists for standard genome sequencing and annotation.</title>
        <authorList>
            <consortium name="The Broad Institute Genomics Platform"/>
            <consortium name="The Broad Institute Genome Sequencing Center for Infectious Disease"/>
            <person name="Wu L."/>
            <person name="Ma J."/>
        </authorList>
    </citation>
    <scope>NUCLEOTIDE SEQUENCE [LARGE SCALE GENOMIC DNA]</scope>
    <source>
        <strain evidence="3">CGMCC 1.15772</strain>
    </source>
</reference>
<keyword evidence="3" id="KW-1185">Reference proteome</keyword>
<keyword evidence="1" id="KW-0472">Membrane</keyword>
<feature type="transmembrane region" description="Helical" evidence="1">
    <location>
        <begin position="359"/>
        <end position="378"/>
    </location>
</feature>
<evidence type="ECO:0008006" key="4">
    <source>
        <dbReference type="Google" id="ProtNLM"/>
    </source>
</evidence>
<feature type="transmembrane region" description="Helical" evidence="1">
    <location>
        <begin position="273"/>
        <end position="294"/>
    </location>
</feature>
<proteinExistence type="predicted"/>
<feature type="transmembrane region" description="Helical" evidence="1">
    <location>
        <begin position="21"/>
        <end position="44"/>
    </location>
</feature>
<feature type="transmembrane region" description="Helical" evidence="1">
    <location>
        <begin position="247"/>
        <end position="267"/>
    </location>
</feature>